<organism evidence="7 8">
    <name type="scientific">Leeuwenhoekiella palythoae</name>
    <dbReference type="NCBI Taxonomy" id="573501"/>
    <lineage>
        <taxon>Bacteria</taxon>
        <taxon>Pseudomonadati</taxon>
        <taxon>Bacteroidota</taxon>
        <taxon>Flavobacteriia</taxon>
        <taxon>Flavobacteriales</taxon>
        <taxon>Flavobacteriaceae</taxon>
        <taxon>Leeuwenhoekiella</taxon>
    </lineage>
</organism>
<keyword evidence="3 4" id="KW-0326">Glycosidase</keyword>
<dbReference type="InterPro" id="IPR000743">
    <property type="entry name" value="Glyco_hydro_28"/>
</dbReference>
<proteinExistence type="inferred from homology"/>
<dbReference type="InterPro" id="IPR006626">
    <property type="entry name" value="PbH1"/>
</dbReference>
<sequence length="484" mass="53265">MLPILRNRFRYLLLTAIAVGLVSVSCKKKDEQSKADLAQTENVWAQADAIIEEIGTVTFQDSVFNINEYGAVADGTTLNTEAFKAAIDACNQAGGGKVLVPKGTYLTGPIHLKSNVNLHLDADAEVLFTTDKSAYLPAVHTSYEGMEIMNYSPLIYAKGQKNIAVTGNGTFNGQANSENWWPWCGAERYGHKEGEPQQKDEHNLPTLFTMIEDGTPVEERIFGEGHQLRPLFLQTLECENVLIQGVTFTNAPFWVIHPLKSKYITVDGVTVNSHGPNNDGCDPEYSKYVHITNCNFNTGDDCIAIKSGRNGDGRRVNIPSENIVVENCDMKDGHGGVVMGSEISAGVRNVFVRECTMNSPNLDRAIRIKTNTLRGGFVENVYVKDVEVGQVKEAVLKINTYYGIYGTQEGDFIPTIKNINLENVTVENGGKYGLLIQGREEKPVTGISLKNVSIKNAATPLKIENCEPINYVNTTINNEKYGEK</sequence>
<evidence type="ECO:0000256" key="3">
    <source>
        <dbReference type="ARBA" id="ARBA00023295"/>
    </source>
</evidence>
<gene>
    <name evidence="6" type="ORF">DSM01_2742</name>
    <name evidence="7" type="ORF">SAMN04487999_2703</name>
</gene>
<dbReference type="PANTHER" id="PTHR31339:SF9">
    <property type="entry name" value="PLASMIN AND FIBRONECTIN-BINDING PROTEIN A"/>
    <property type="match status" value="1"/>
</dbReference>
<comment type="similarity">
    <text evidence="1 4">Belongs to the glycosyl hydrolase 28 family.</text>
</comment>
<evidence type="ECO:0000313" key="7">
    <source>
        <dbReference type="EMBL" id="SHI20043.1"/>
    </source>
</evidence>
<dbReference type="GO" id="GO:0005975">
    <property type="term" value="P:carbohydrate metabolic process"/>
    <property type="evidence" value="ECO:0007669"/>
    <property type="project" value="InterPro"/>
</dbReference>
<dbReference type="InterPro" id="IPR024535">
    <property type="entry name" value="RHGA/B-epi-like_pectate_lyase"/>
</dbReference>
<dbReference type="Proteomes" id="UP000290037">
    <property type="component" value="Unassembled WGS sequence"/>
</dbReference>
<evidence type="ECO:0000256" key="2">
    <source>
        <dbReference type="ARBA" id="ARBA00022801"/>
    </source>
</evidence>
<dbReference type="Proteomes" id="UP000184240">
    <property type="component" value="Unassembled WGS sequence"/>
</dbReference>
<feature type="domain" description="Rhamnogalacturonase A/B/Epimerase-like pectate lyase" evidence="5">
    <location>
        <begin position="64"/>
        <end position="119"/>
    </location>
</feature>
<evidence type="ECO:0000256" key="4">
    <source>
        <dbReference type="RuleBase" id="RU361169"/>
    </source>
</evidence>
<dbReference type="AlphaFoldDB" id="A0A1M5Z822"/>
<evidence type="ECO:0000256" key="1">
    <source>
        <dbReference type="ARBA" id="ARBA00008834"/>
    </source>
</evidence>
<dbReference type="PANTHER" id="PTHR31339">
    <property type="entry name" value="PECTIN LYASE-RELATED"/>
    <property type="match status" value="1"/>
</dbReference>
<dbReference type="InterPro" id="IPR011050">
    <property type="entry name" value="Pectin_lyase_fold/virulence"/>
</dbReference>
<protein>
    <submittedName>
        <fullName evidence="7">Glycosyl hydrolases family 28</fullName>
    </submittedName>
    <submittedName>
        <fullName evidence="6">Pectate lyase-like protein</fullName>
    </submittedName>
</protein>
<dbReference type="OrthoDB" id="9795222at2"/>
<dbReference type="EMBL" id="FQXT01000005">
    <property type="protein sequence ID" value="SHI20043.1"/>
    <property type="molecule type" value="Genomic_DNA"/>
</dbReference>
<dbReference type="SUPFAM" id="SSF51126">
    <property type="entry name" value="Pectin lyase-like"/>
    <property type="match status" value="1"/>
</dbReference>
<dbReference type="GO" id="GO:0004650">
    <property type="term" value="F:polygalacturonase activity"/>
    <property type="evidence" value="ECO:0007669"/>
    <property type="project" value="InterPro"/>
</dbReference>
<dbReference type="InterPro" id="IPR012334">
    <property type="entry name" value="Pectin_lyas_fold"/>
</dbReference>
<reference evidence="8" key="1">
    <citation type="submission" date="2016-11" db="EMBL/GenBank/DDBJ databases">
        <authorList>
            <person name="Varghese N."/>
            <person name="Submissions S."/>
        </authorList>
    </citation>
    <scope>NUCLEOTIDE SEQUENCE [LARGE SCALE GENOMIC DNA]</scope>
    <source>
        <strain evidence="8">DSM 19859</strain>
    </source>
</reference>
<dbReference type="PROSITE" id="PS51257">
    <property type="entry name" value="PROKAR_LIPOPROTEIN"/>
    <property type="match status" value="1"/>
</dbReference>
<dbReference type="STRING" id="573501.SAMN04487999_2703"/>
<evidence type="ECO:0000313" key="8">
    <source>
        <dbReference type="Proteomes" id="UP000184240"/>
    </source>
</evidence>
<reference evidence="6 9" key="3">
    <citation type="submission" date="2018-07" db="EMBL/GenBank/DDBJ databases">
        <title>Leeuwenhoekiella genomics.</title>
        <authorList>
            <person name="Tahon G."/>
            <person name="Willems A."/>
        </authorList>
    </citation>
    <scope>NUCLEOTIDE SEQUENCE [LARGE SCALE GENOMIC DNA]</scope>
    <source>
        <strain evidence="6 9">LMG 24856</strain>
    </source>
</reference>
<name>A0A1M5Z822_9FLAO</name>
<dbReference type="Gene3D" id="2.160.20.10">
    <property type="entry name" value="Single-stranded right-handed beta-helix, Pectin lyase-like"/>
    <property type="match status" value="1"/>
</dbReference>
<evidence type="ECO:0000313" key="6">
    <source>
        <dbReference type="EMBL" id="RXG28232.1"/>
    </source>
</evidence>
<dbReference type="RefSeq" id="WP_072983934.1">
    <property type="nucleotide sequence ID" value="NZ_FQXT01000005.1"/>
</dbReference>
<dbReference type="Pfam" id="PF12708">
    <property type="entry name" value="Pect-lyase_RHGA_epim"/>
    <property type="match status" value="1"/>
</dbReference>
<dbReference type="PROSITE" id="PS00502">
    <property type="entry name" value="POLYGALACTURONASE"/>
    <property type="match status" value="1"/>
</dbReference>
<keyword evidence="2 4" id="KW-0378">Hydrolase</keyword>
<evidence type="ECO:0000313" key="9">
    <source>
        <dbReference type="Proteomes" id="UP000290037"/>
    </source>
</evidence>
<accession>A0A1M5Z822</accession>
<reference evidence="7" key="2">
    <citation type="submission" date="2016-11" db="EMBL/GenBank/DDBJ databases">
        <authorList>
            <person name="Jaros S."/>
            <person name="Januszkiewicz K."/>
            <person name="Wedrychowicz H."/>
        </authorList>
    </citation>
    <scope>NUCLEOTIDE SEQUENCE [LARGE SCALE GENOMIC DNA]</scope>
    <source>
        <strain evidence="7">DSM 19859</strain>
    </source>
</reference>
<dbReference type="InterPro" id="IPR051801">
    <property type="entry name" value="GH28_Enzymes"/>
</dbReference>
<dbReference type="EMBL" id="QOVN01000005">
    <property type="protein sequence ID" value="RXG28232.1"/>
    <property type="molecule type" value="Genomic_DNA"/>
</dbReference>
<dbReference type="Pfam" id="PF00295">
    <property type="entry name" value="Glyco_hydro_28"/>
    <property type="match status" value="1"/>
</dbReference>
<keyword evidence="9" id="KW-1185">Reference proteome</keyword>
<evidence type="ECO:0000259" key="5">
    <source>
        <dbReference type="Pfam" id="PF12708"/>
    </source>
</evidence>
<dbReference type="SMART" id="SM00710">
    <property type="entry name" value="PbH1"/>
    <property type="match status" value="6"/>
</dbReference>